<dbReference type="Proteomes" id="UP000324022">
    <property type="component" value="Unassembled WGS sequence"/>
</dbReference>
<accession>A0A5C3ENA1</accession>
<protein>
    <submittedName>
        <fullName evidence="2">Uncharacterized protein</fullName>
    </submittedName>
</protein>
<gene>
    <name evidence="2" type="ORF">UTRI_02670</name>
</gene>
<dbReference type="AlphaFoldDB" id="A0A5C3ENA1"/>
<evidence type="ECO:0000256" key="1">
    <source>
        <dbReference type="SAM" id="MobiDB-lite"/>
    </source>
</evidence>
<proteinExistence type="predicted"/>
<keyword evidence="3" id="KW-1185">Reference proteome</keyword>
<organism evidence="2 3">
    <name type="scientific">Ustilago trichophora</name>
    <dbReference type="NCBI Taxonomy" id="86804"/>
    <lineage>
        <taxon>Eukaryota</taxon>
        <taxon>Fungi</taxon>
        <taxon>Dikarya</taxon>
        <taxon>Basidiomycota</taxon>
        <taxon>Ustilaginomycotina</taxon>
        <taxon>Ustilaginomycetes</taxon>
        <taxon>Ustilaginales</taxon>
        <taxon>Ustilaginaceae</taxon>
        <taxon>Ustilago</taxon>
    </lineage>
</organism>
<evidence type="ECO:0000313" key="2">
    <source>
        <dbReference type="EMBL" id="SPO32113.1"/>
    </source>
</evidence>
<feature type="region of interest" description="Disordered" evidence="1">
    <location>
        <begin position="1"/>
        <end position="37"/>
    </location>
</feature>
<dbReference type="EMBL" id="OOIN01000043">
    <property type="protein sequence ID" value="SPO32113.1"/>
    <property type="molecule type" value="Genomic_DNA"/>
</dbReference>
<sequence>MWGTFKPRSSHGEIASYDSSFNPFQPPSLNSTPTATRSLPTIDCASLTHNREISSTERSTSLQSTCSDTAGTFADLVTGLDIIFRAARLFHGFETSARTDYTGKAQGDVKLVSDLQPRACTMLHAPSLDLARLFEESTPS</sequence>
<feature type="compositionally biased region" description="Polar residues" evidence="1">
    <location>
        <begin position="17"/>
        <end position="37"/>
    </location>
</feature>
<evidence type="ECO:0000313" key="3">
    <source>
        <dbReference type="Proteomes" id="UP000324022"/>
    </source>
</evidence>
<name>A0A5C3ENA1_9BASI</name>
<reference evidence="2 3" key="1">
    <citation type="submission" date="2018-03" db="EMBL/GenBank/DDBJ databases">
        <authorList>
            <person name="Guldener U."/>
        </authorList>
    </citation>
    <scope>NUCLEOTIDE SEQUENCE [LARGE SCALE GENOMIC DNA]</scope>
    <source>
        <strain evidence="2 3">NBRC100155</strain>
    </source>
</reference>